<dbReference type="InterPro" id="IPR012677">
    <property type="entry name" value="Nucleotide-bd_a/b_plait_sf"/>
</dbReference>
<feature type="region of interest" description="Disordered" evidence="7">
    <location>
        <begin position="112"/>
        <end position="131"/>
    </location>
</feature>
<evidence type="ECO:0000256" key="3">
    <source>
        <dbReference type="ARBA" id="ARBA00022884"/>
    </source>
</evidence>
<dbReference type="InterPro" id="IPR051106">
    <property type="entry name" value="RNA-bind/splicing_reg"/>
</dbReference>
<dbReference type="AlphaFoldDB" id="A0A4S4DA22"/>
<keyword evidence="5" id="KW-0539">Nucleus</keyword>
<dbReference type="GO" id="GO:0005634">
    <property type="term" value="C:nucleus"/>
    <property type="evidence" value="ECO:0007669"/>
    <property type="project" value="UniProtKB-SubCell"/>
</dbReference>
<dbReference type="GO" id="GO:0006397">
    <property type="term" value="P:mRNA processing"/>
    <property type="evidence" value="ECO:0007669"/>
    <property type="project" value="UniProtKB-KW"/>
</dbReference>
<evidence type="ECO:0000256" key="2">
    <source>
        <dbReference type="ARBA" id="ARBA00022664"/>
    </source>
</evidence>
<sequence length="220" mass="25169">MDNRGWKPVVRRKGPVRYSGDRRGGGLFTIFVDNIPESMNPKGLFGLFSKFGVVKDMFIPVKMRKLTGLRFGFVRYDCPVAAEVAVQRADGLWCDDTEIKVKRVKFTKEERSITRGDKVSHQPGGNPQGMLKDSETVNIGVQKVGILRWRDYGRSKSYVEVVRNGSSYGKEEAIVQVREVGNRWLYKSLVVKLHKFFSFPAFKEECKKRGLMKVQVRAKE</sequence>
<name>A0A4S4DA22_CAMSN</name>
<keyword evidence="10" id="KW-1185">Reference proteome</keyword>
<dbReference type="Proteomes" id="UP000306102">
    <property type="component" value="Unassembled WGS sequence"/>
</dbReference>
<keyword evidence="2" id="KW-0507">mRNA processing</keyword>
<evidence type="ECO:0000256" key="1">
    <source>
        <dbReference type="ARBA" id="ARBA00004123"/>
    </source>
</evidence>
<dbReference type="InterPro" id="IPR000504">
    <property type="entry name" value="RRM_dom"/>
</dbReference>
<evidence type="ECO:0000313" key="10">
    <source>
        <dbReference type="Proteomes" id="UP000306102"/>
    </source>
</evidence>
<dbReference type="Gene3D" id="3.30.70.330">
    <property type="match status" value="1"/>
</dbReference>
<organism evidence="9 10">
    <name type="scientific">Camellia sinensis var. sinensis</name>
    <name type="common">China tea</name>
    <dbReference type="NCBI Taxonomy" id="542762"/>
    <lineage>
        <taxon>Eukaryota</taxon>
        <taxon>Viridiplantae</taxon>
        <taxon>Streptophyta</taxon>
        <taxon>Embryophyta</taxon>
        <taxon>Tracheophyta</taxon>
        <taxon>Spermatophyta</taxon>
        <taxon>Magnoliopsida</taxon>
        <taxon>eudicotyledons</taxon>
        <taxon>Gunneridae</taxon>
        <taxon>Pentapetalae</taxon>
        <taxon>asterids</taxon>
        <taxon>Ericales</taxon>
        <taxon>Theaceae</taxon>
        <taxon>Camellia</taxon>
    </lineage>
</organism>
<dbReference type="PANTHER" id="PTHR48028">
    <property type="entry name" value="GLYCINE-RICH RNA-BINDING PROTEIN RZ1A"/>
    <property type="match status" value="1"/>
</dbReference>
<comment type="caution">
    <text evidence="9">The sequence shown here is derived from an EMBL/GenBank/DDBJ whole genome shotgun (WGS) entry which is preliminary data.</text>
</comment>
<dbReference type="STRING" id="542762.A0A4S4DA22"/>
<keyword evidence="3 6" id="KW-0694">RNA-binding</keyword>
<evidence type="ECO:0000259" key="8">
    <source>
        <dbReference type="PROSITE" id="PS50102"/>
    </source>
</evidence>
<dbReference type="EMBL" id="SDRB02011956">
    <property type="protein sequence ID" value="THF99372.1"/>
    <property type="molecule type" value="Genomic_DNA"/>
</dbReference>
<gene>
    <name evidence="9" type="ORF">TEA_019098</name>
</gene>
<protein>
    <recommendedName>
        <fullName evidence="8">RRM domain-containing protein</fullName>
    </recommendedName>
</protein>
<evidence type="ECO:0000256" key="4">
    <source>
        <dbReference type="ARBA" id="ARBA00023187"/>
    </source>
</evidence>
<dbReference type="CDD" id="cd00590">
    <property type="entry name" value="RRM_SF"/>
    <property type="match status" value="1"/>
</dbReference>
<dbReference type="GO" id="GO:0008380">
    <property type="term" value="P:RNA splicing"/>
    <property type="evidence" value="ECO:0007669"/>
    <property type="project" value="UniProtKB-KW"/>
</dbReference>
<dbReference type="PANTHER" id="PTHR48028:SF4">
    <property type="entry name" value="SC35-LIKE SPLICING FACTOR"/>
    <property type="match status" value="1"/>
</dbReference>
<accession>A0A4S4DA22</accession>
<dbReference type="SMART" id="SM00360">
    <property type="entry name" value="RRM"/>
    <property type="match status" value="1"/>
</dbReference>
<dbReference type="Pfam" id="PF00076">
    <property type="entry name" value="RRM_1"/>
    <property type="match status" value="1"/>
</dbReference>
<evidence type="ECO:0000256" key="5">
    <source>
        <dbReference type="ARBA" id="ARBA00023242"/>
    </source>
</evidence>
<dbReference type="GO" id="GO:0003723">
    <property type="term" value="F:RNA binding"/>
    <property type="evidence" value="ECO:0007669"/>
    <property type="project" value="UniProtKB-UniRule"/>
</dbReference>
<reference evidence="9 10" key="1">
    <citation type="journal article" date="2018" name="Proc. Natl. Acad. Sci. U.S.A.">
        <title>Draft genome sequence of Camellia sinensis var. sinensis provides insights into the evolution of the tea genome and tea quality.</title>
        <authorList>
            <person name="Wei C."/>
            <person name="Yang H."/>
            <person name="Wang S."/>
            <person name="Zhao J."/>
            <person name="Liu C."/>
            <person name="Gao L."/>
            <person name="Xia E."/>
            <person name="Lu Y."/>
            <person name="Tai Y."/>
            <person name="She G."/>
            <person name="Sun J."/>
            <person name="Cao H."/>
            <person name="Tong W."/>
            <person name="Gao Q."/>
            <person name="Li Y."/>
            <person name="Deng W."/>
            <person name="Jiang X."/>
            <person name="Wang W."/>
            <person name="Chen Q."/>
            <person name="Zhang S."/>
            <person name="Li H."/>
            <person name="Wu J."/>
            <person name="Wang P."/>
            <person name="Li P."/>
            <person name="Shi C."/>
            <person name="Zheng F."/>
            <person name="Jian J."/>
            <person name="Huang B."/>
            <person name="Shan D."/>
            <person name="Shi M."/>
            <person name="Fang C."/>
            <person name="Yue Y."/>
            <person name="Li F."/>
            <person name="Li D."/>
            <person name="Wei S."/>
            <person name="Han B."/>
            <person name="Jiang C."/>
            <person name="Yin Y."/>
            <person name="Xia T."/>
            <person name="Zhang Z."/>
            <person name="Bennetzen J.L."/>
            <person name="Zhao S."/>
            <person name="Wan X."/>
        </authorList>
    </citation>
    <scope>NUCLEOTIDE SEQUENCE [LARGE SCALE GENOMIC DNA]</scope>
    <source>
        <strain evidence="10">cv. Shuchazao</strain>
        <tissue evidence="9">Leaf</tissue>
    </source>
</reference>
<evidence type="ECO:0000313" key="9">
    <source>
        <dbReference type="EMBL" id="THF99372.1"/>
    </source>
</evidence>
<proteinExistence type="predicted"/>
<dbReference type="SUPFAM" id="SSF54928">
    <property type="entry name" value="RNA-binding domain, RBD"/>
    <property type="match status" value="1"/>
</dbReference>
<keyword evidence="4" id="KW-0508">mRNA splicing</keyword>
<dbReference type="InterPro" id="IPR035979">
    <property type="entry name" value="RBD_domain_sf"/>
</dbReference>
<comment type="subcellular location">
    <subcellularLocation>
        <location evidence="1">Nucleus</location>
    </subcellularLocation>
</comment>
<feature type="domain" description="RRM" evidence="8">
    <location>
        <begin position="28"/>
        <end position="106"/>
    </location>
</feature>
<evidence type="ECO:0000256" key="6">
    <source>
        <dbReference type="PROSITE-ProRule" id="PRU00176"/>
    </source>
</evidence>
<dbReference type="PROSITE" id="PS50102">
    <property type="entry name" value="RRM"/>
    <property type="match status" value="1"/>
</dbReference>
<evidence type="ECO:0000256" key="7">
    <source>
        <dbReference type="SAM" id="MobiDB-lite"/>
    </source>
</evidence>